<evidence type="ECO:0000256" key="4">
    <source>
        <dbReference type="ARBA" id="ARBA00022989"/>
    </source>
</evidence>
<gene>
    <name evidence="11" type="ORF">TWF718_003958</name>
</gene>
<name>A0AAN8RF65_9PEZI</name>
<dbReference type="PANTHER" id="PTHR14360">
    <property type="entry name" value="PROTEIN FMP32, MITOCHONDRIAL"/>
    <property type="match status" value="1"/>
</dbReference>
<feature type="transmembrane region" description="Helical" evidence="10">
    <location>
        <begin position="375"/>
        <end position="392"/>
    </location>
</feature>
<dbReference type="Proteomes" id="UP001313282">
    <property type="component" value="Unassembled WGS sequence"/>
</dbReference>
<keyword evidence="4 10" id="KW-1133">Transmembrane helix</keyword>
<dbReference type="GO" id="GO:0016020">
    <property type="term" value="C:membrane"/>
    <property type="evidence" value="ECO:0007669"/>
    <property type="project" value="UniProtKB-SubCell"/>
</dbReference>
<accession>A0AAN8RF65</accession>
<dbReference type="GO" id="GO:0005739">
    <property type="term" value="C:mitochondrion"/>
    <property type="evidence" value="ECO:0007669"/>
    <property type="project" value="UniProtKB-SubCell"/>
</dbReference>
<evidence type="ECO:0000256" key="3">
    <source>
        <dbReference type="ARBA" id="ARBA00022692"/>
    </source>
</evidence>
<dbReference type="EMBL" id="JAVHNR010000002">
    <property type="protein sequence ID" value="KAK6350771.1"/>
    <property type="molecule type" value="Genomic_DNA"/>
</dbReference>
<dbReference type="Pfam" id="PF07798">
    <property type="entry name" value="CCDC90-like"/>
    <property type="match status" value="1"/>
</dbReference>
<evidence type="ECO:0000256" key="8">
    <source>
        <dbReference type="SAM" id="Coils"/>
    </source>
</evidence>
<evidence type="ECO:0000256" key="7">
    <source>
        <dbReference type="ARBA" id="ARBA00023136"/>
    </source>
</evidence>
<comment type="subcellular location">
    <subcellularLocation>
        <location evidence="2">Membrane</location>
    </subcellularLocation>
    <subcellularLocation>
        <location evidence="1">Mitochondrion</location>
    </subcellularLocation>
</comment>
<organism evidence="11 12">
    <name type="scientific">Orbilia javanica</name>
    <dbReference type="NCBI Taxonomy" id="47235"/>
    <lineage>
        <taxon>Eukaryota</taxon>
        <taxon>Fungi</taxon>
        <taxon>Dikarya</taxon>
        <taxon>Ascomycota</taxon>
        <taxon>Pezizomycotina</taxon>
        <taxon>Orbiliomycetes</taxon>
        <taxon>Orbiliales</taxon>
        <taxon>Orbiliaceae</taxon>
        <taxon>Orbilia</taxon>
    </lineage>
</organism>
<evidence type="ECO:0000256" key="6">
    <source>
        <dbReference type="ARBA" id="ARBA00023128"/>
    </source>
</evidence>
<feature type="region of interest" description="Disordered" evidence="9">
    <location>
        <begin position="428"/>
        <end position="452"/>
    </location>
</feature>
<feature type="coiled-coil region" evidence="8">
    <location>
        <begin position="291"/>
        <end position="329"/>
    </location>
</feature>
<keyword evidence="5 8" id="KW-0175">Coiled coil</keyword>
<evidence type="ECO:0000256" key="9">
    <source>
        <dbReference type="SAM" id="MobiDB-lite"/>
    </source>
</evidence>
<evidence type="ECO:0000313" key="11">
    <source>
        <dbReference type="EMBL" id="KAK6350771.1"/>
    </source>
</evidence>
<feature type="compositionally biased region" description="Basic and acidic residues" evidence="9">
    <location>
        <begin position="118"/>
        <end position="127"/>
    </location>
</feature>
<dbReference type="InterPro" id="IPR024461">
    <property type="entry name" value="CCDC90-like"/>
</dbReference>
<proteinExistence type="predicted"/>
<evidence type="ECO:0000256" key="1">
    <source>
        <dbReference type="ARBA" id="ARBA00004173"/>
    </source>
</evidence>
<sequence>MSIPRLTFLYPSFLSTARGCGAASSCKHAVRTRVGTYPSRAQRCSFTSISRPPGASRSIAAQRRCLGTLQDSMGPRRDDAVLVGGASPPPPSSPAPAIKKASVKTVESPVKAAVPLEGKTEEKDKSAAKNGPATADKPKTDKPEIGINYVPESLEASALDELTTVKEPESKSPPSSKSTGGQGPGSSSNSGKQPTVIPLGPPKEPLISPTLAKSYHNFDTYAMVKQLENGGLQYGQAVIAMKAIRGLLAVNLDKAKESMVTKSMSENENYLFRAACSELKTETEFARRTALEKTRIDRAQIQHDYEQLEQKLNEDLMNLKDEVSSLFNDRKIVTRQEQRAMEIKIQELNYKLTILLNGDMRSEIEALRWTTTRRGLIAIGIIAVLVVALIRYTSVQSHASKKEAEKERKIEKAKDALHHAADAGLVASLSSSFRGRPDGKDNGDGGTFVSLG</sequence>
<feature type="compositionally biased region" description="Low complexity" evidence="9">
    <location>
        <begin position="172"/>
        <end position="194"/>
    </location>
</feature>
<feature type="region of interest" description="Disordered" evidence="9">
    <location>
        <begin position="164"/>
        <end position="208"/>
    </location>
</feature>
<keyword evidence="7 10" id="KW-0472">Membrane</keyword>
<evidence type="ECO:0000256" key="2">
    <source>
        <dbReference type="ARBA" id="ARBA00004370"/>
    </source>
</evidence>
<comment type="caution">
    <text evidence="11">The sequence shown here is derived from an EMBL/GenBank/DDBJ whole genome shotgun (WGS) entry which is preliminary data.</text>
</comment>
<dbReference type="PANTHER" id="PTHR14360:SF12">
    <property type="entry name" value="MOZ PROTEIN REPRESENTS A CHROMATIN-ASSOCIATED ACETYLTRANSFERASE"/>
    <property type="match status" value="1"/>
</dbReference>
<keyword evidence="6" id="KW-0496">Mitochondrion</keyword>
<evidence type="ECO:0000256" key="10">
    <source>
        <dbReference type="SAM" id="Phobius"/>
    </source>
</evidence>
<dbReference type="AlphaFoldDB" id="A0AAN8RF65"/>
<reference evidence="11 12" key="1">
    <citation type="submission" date="2019-10" db="EMBL/GenBank/DDBJ databases">
        <authorList>
            <person name="Palmer J.M."/>
        </authorList>
    </citation>
    <scope>NUCLEOTIDE SEQUENCE [LARGE SCALE GENOMIC DNA]</scope>
    <source>
        <strain evidence="11 12">TWF718</strain>
    </source>
</reference>
<keyword evidence="12" id="KW-1185">Reference proteome</keyword>
<evidence type="ECO:0008006" key="13">
    <source>
        <dbReference type="Google" id="ProtNLM"/>
    </source>
</evidence>
<evidence type="ECO:0000313" key="12">
    <source>
        <dbReference type="Proteomes" id="UP001313282"/>
    </source>
</evidence>
<feature type="region of interest" description="Disordered" evidence="9">
    <location>
        <begin position="70"/>
        <end position="145"/>
    </location>
</feature>
<evidence type="ECO:0000256" key="5">
    <source>
        <dbReference type="ARBA" id="ARBA00023054"/>
    </source>
</evidence>
<dbReference type="Gene3D" id="1.20.5.340">
    <property type="match status" value="1"/>
</dbReference>
<protein>
    <recommendedName>
        <fullName evidence="13">MOZ protein represents a chromatin-associated acetyltransferase</fullName>
    </recommendedName>
</protein>
<keyword evidence="3 10" id="KW-0812">Transmembrane</keyword>